<evidence type="ECO:0000313" key="3">
    <source>
        <dbReference type="EMBL" id="KAH0961699.1"/>
    </source>
</evidence>
<keyword evidence="1" id="KW-1133">Transmembrane helix</keyword>
<proteinExistence type="predicted"/>
<keyword evidence="1" id="KW-0472">Membrane</keyword>
<dbReference type="Pfam" id="PF10337">
    <property type="entry name" value="ArAE_2_N"/>
    <property type="match status" value="1"/>
</dbReference>
<dbReference type="GeneID" id="68355908"/>
<feature type="transmembrane region" description="Helical" evidence="1">
    <location>
        <begin position="170"/>
        <end position="190"/>
    </location>
</feature>
<comment type="caution">
    <text evidence="3">The sequence shown here is derived from an EMBL/GenBank/DDBJ whole genome shotgun (WGS) entry which is preliminary data.</text>
</comment>
<protein>
    <submittedName>
        <fullName evidence="3">Protein (Fungal and plant)</fullName>
    </submittedName>
</protein>
<gene>
    <name evidence="3" type="ORF">HRG_06779</name>
</gene>
<name>A0A9P8SH21_9HYPO</name>
<dbReference type="RefSeq" id="XP_044719212.1">
    <property type="nucleotide sequence ID" value="XM_044865250.1"/>
</dbReference>
<evidence type="ECO:0000313" key="4">
    <source>
        <dbReference type="Proteomes" id="UP000824596"/>
    </source>
</evidence>
<feature type="domain" description="Putative ER transporter 6TM N-terminal" evidence="2">
    <location>
        <begin position="37"/>
        <end position="400"/>
    </location>
</feature>
<sequence length="409" mass="44952">MPAEDNAPSPQENAAGLQDREAGLKHEEAGPKRQLTLPAWLDHFNSHDLKIVFRCWAATWVASILIFLGPTLRSIGVATFFGAIILYIVPPASILFLYLLAAFSALFGMCLAWAWGLVAMKAALDARPASETQARLQALQQQAAQTAQRSGESVAWEAQKLVHDGFMLDARITVVFYVFCCVFVYALTRLRYNNPKLTLTQIFGVIVIDIFLLIGLTLTTFNASLASLLVKPGTIGIGLGAVCCLLFFPQSTSYAVLHQMEKLIRMTETSLDATRKHLASHTMQVSQLAGARYSLIAAYKSMEPALAFLPLDLSRGRWNADDVKSLQVRVREVMLSCLSLLDFHITKVEAAQKRECLESQKLGQGAVEKGPTAEQNGQEIGRHQLLESANLLEALKSPEHGLCERPLVS</sequence>
<evidence type="ECO:0000256" key="1">
    <source>
        <dbReference type="SAM" id="Phobius"/>
    </source>
</evidence>
<feature type="transmembrane region" description="Helical" evidence="1">
    <location>
        <begin position="202"/>
        <end position="223"/>
    </location>
</feature>
<feature type="transmembrane region" description="Helical" evidence="1">
    <location>
        <begin position="96"/>
        <end position="118"/>
    </location>
</feature>
<dbReference type="InterPro" id="IPR018823">
    <property type="entry name" value="ArAE_2_N"/>
</dbReference>
<dbReference type="EMBL" id="JAIZPD010000007">
    <property type="protein sequence ID" value="KAH0961699.1"/>
    <property type="molecule type" value="Genomic_DNA"/>
</dbReference>
<dbReference type="PANTHER" id="PTHR37994:SF3">
    <property type="entry name" value="ER TRANSPORTER 6TM N-TERMINAL DOMAIN-CONTAINING PROTEIN"/>
    <property type="match status" value="1"/>
</dbReference>
<dbReference type="OrthoDB" id="2274698at2759"/>
<dbReference type="PANTHER" id="PTHR37994">
    <property type="entry name" value="ARAE_2_N DOMAIN-CONTAINING PROTEIN-RELATED"/>
    <property type="match status" value="1"/>
</dbReference>
<feature type="transmembrane region" description="Helical" evidence="1">
    <location>
        <begin position="235"/>
        <end position="257"/>
    </location>
</feature>
<organism evidence="3 4">
    <name type="scientific">Hirsutella rhossiliensis</name>
    <dbReference type="NCBI Taxonomy" id="111463"/>
    <lineage>
        <taxon>Eukaryota</taxon>
        <taxon>Fungi</taxon>
        <taxon>Dikarya</taxon>
        <taxon>Ascomycota</taxon>
        <taxon>Pezizomycotina</taxon>
        <taxon>Sordariomycetes</taxon>
        <taxon>Hypocreomycetidae</taxon>
        <taxon>Hypocreales</taxon>
        <taxon>Ophiocordycipitaceae</taxon>
        <taxon>Hirsutella</taxon>
    </lineage>
</organism>
<dbReference type="Proteomes" id="UP000824596">
    <property type="component" value="Unassembled WGS sequence"/>
</dbReference>
<dbReference type="AlphaFoldDB" id="A0A9P8SH21"/>
<reference evidence="3" key="1">
    <citation type="submission" date="2021-09" db="EMBL/GenBank/DDBJ databases">
        <title>A high-quality genome of the endoparasitic fungus Hirsutella rhossiliensis with a comparison of Hirsutella genomes reveals transposable elements contributing to genome size variation.</title>
        <authorList>
            <person name="Lin R."/>
            <person name="Jiao Y."/>
            <person name="Sun X."/>
            <person name="Ling J."/>
            <person name="Xie B."/>
            <person name="Cheng X."/>
        </authorList>
    </citation>
    <scope>NUCLEOTIDE SEQUENCE</scope>
    <source>
        <strain evidence="3">HR02</strain>
    </source>
</reference>
<accession>A0A9P8SH21</accession>
<feature type="transmembrane region" description="Helical" evidence="1">
    <location>
        <begin position="74"/>
        <end position="89"/>
    </location>
</feature>
<keyword evidence="4" id="KW-1185">Reference proteome</keyword>
<keyword evidence="1" id="KW-0812">Transmembrane</keyword>
<evidence type="ECO:0000259" key="2">
    <source>
        <dbReference type="Pfam" id="PF10337"/>
    </source>
</evidence>